<sequence length="589" mass="69955">MECYELQEENTELKLLKQEITYGNNKDKFKTFAIETAGGKTTTSIDAMIEGIKNPFNKRKYIFISKFKAECLDITKKINSKFHKQKAIALIFDETMKSEYCTNNIYEIKNYEIIITTHSTYCNIVNPTTEKHKELRNVISNKFHTLIIDEEINPVKDGYFEFSKAEIETLQILLNSYNKNIGNDFRNLVDKLLEELNSSEYKPKNQLHRVKEIDIDKCIIDEYYLTIKNDIKSMNEEWLKDNTKETINSLLNKIDYIYNTWISIIDYIALINVKEGKIYSYNYNFKYLMLKNNIWLDASASFYTMYQNKLFDVVGTKRIINHSKCKVNITKIKTTTSAKNIDKNFRDIITKYINSHVDENNKGLILTKKIECTSLLTEEKYLKNNTNISILNFENMRGVNKYRDYKQCFYIHTYRLSPAYYVFLYEYFNDVVLKDEEIEVKRININEWGFANKKDIQELMISDMASSMYQGLKRVQRNDEPRAVFHIFCKETDVIIMALEQMEGIMTKDILKITEEKPTGNKETIINWIENEWDKKRITCKDVYENLGIPQQTWSAIWKDENFIKLMKKKRVKIGYTKHSKKTMYLMKY</sequence>
<dbReference type="SUPFAM" id="SSF52540">
    <property type="entry name" value="P-loop containing nucleoside triphosphate hydrolases"/>
    <property type="match status" value="1"/>
</dbReference>
<evidence type="ECO:0000313" key="3">
    <source>
        <dbReference type="Proteomes" id="UP001501047"/>
    </source>
</evidence>
<dbReference type="EMBL" id="BAAACI010000001">
    <property type="protein sequence ID" value="GAA0768706.1"/>
    <property type="molecule type" value="Genomic_DNA"/>
</dbReference>
<dbReference type="Gene3D" id="3.40.50.300">
    <property type="entry name" value="P-loop containing nucleotide triphosphate hydrolases"/>
    <property type="match status" value="1"/>
</dbReference>
<comment type="caution">
    <text evidence="2">The sequence shown here is derived from an EMBL/GenBank/DDBJ whole genome shotgun (WGS) entry which is preliminary data.</text>
</comment>
<proteinExistence type="predicted"/>
<accession>A0ABN1KJF8</accession>
<name>A0ABN1KJF8_CLOSU</name>
<protein>
    <recommendedName>
        <fullName evidence="1">DEAD/DEAH-box helicase domain-containing protein</fullName>
    </recommendedName>
</protein>
<reference evidence="2 3" key="1">
    <citation type="journal article" date="2019" name="Int. J. Syst. Evol. Microbiol.">
        <title>The Global Catalogue of Microorganisms (GCM) 10K type strain sequencing project: providing services to taxonomists for standard genome sequencing and annotation.</title>
        <authorList>
            <consortium name="The Broad Institute Genomics Platform"/>
            <consortium name="The Broad Institute Genome Sequencing Center for Infectious Disease"/>
            <person name="Wu L."/>
            <person name="Ma J."/>
        </authorList>
    </citation>
    <scope>NUCLEOTIDE SEQUENCE [LARGE SCALE GENOMIC DNA]</scope>
    <source>
        <strain evidence="2 3">JCM 1417</strain>
    </source>
</reference>
<dbReference type="InterPro" id="IPR027417">
    <property type="entry name" value="P-loop_NTPase"/>
</dbReference>
<evidence type="ECO:0000313" key="2">
    <source>
        <dbReference type="EMBL" id="GAA0768706.1"/>
    </source>
</evidence>
<dbReference type="InterPro" id="IPR011545">
    <property type="entry name" value="DEAD/DEAH_box_helicase_dom"/>
</dbReference>
<feature type="domain" description="DEAD/DEAH-box helicase" evidence="1">
    <location>
        <begin position="33"/>
        <end position="151"/>
    </location>
</feature>
<dbReference type="RefSeq" id="WP_343824081.1">
    <property type="nucleotide sequence ID" value="NZ_BAAACI010000001.1"/>
</dbReference>
<gene>
    <name evidence="2" type="ORF">GCM10008908_09370</name>
</gene>
<dbReference type="Pfam" id="PF00270">
    <property type="entry name" value="DEAD"/>
    <property type="match status" value="1"/>
</dbReference>
<keyword evidence="3" id="KW-1185">Reference proteome</keyword>
<evidence type="ECO:0000259" key="1">
    <source>
        <dbReference type="Pfam" id="PF00270"/>
    </source>
</evidence>
<dbReference type="Proteomes" id="UP001501047">
    <property type="component" value="Unassembled WGS sequence"/>
</dbReference>
<organism evidence="2 3">
    <name type="scientific">Clostridium subterminale</name>
    <dbReference type="NCBI Taxonomy" id="1550"/>
    <lineage>
        <taxon>Bacteria</taxon>
        <taxon>Bacillati</taxon>
        <taxon>Bacillota</taxon>
        <taxon>Clostridia</taxon>
        <taxon>Eubacteriales</taxon>
        <taxon>Clostridiaceae</taxon>
        <taxon>Clostridium</taxon>
    </lineage>
</organism>